<evidence type="ECO:0000256" key="7">
    <source>
        <dbReference type="ARBA" id="ARBA00023136"/>
    </source>
</evidence>
<organism evidence="12 13">
    <name type="scientific">Nesterenkonia jeotgali</name>
    <dbReference type="NCBI Taxonomy" id="317018"/>
    <lineage>
        <taxon>Bacteria</taxon>
        <taxon>Bacillati</taxon>
        <taxon>Actinomycetota</taxon>
        <taxon>Actinomycetes</taxon>
        <taxon>Micrococcales</taxon>
        <taxon>Micrococcaceae</taxon>
        <taxon>Nesterenkonia</taxon>
    </lineage>
</organism>
<comment type="caution">
    <text evidence="12">The sequence shown here is derived from an EMBL/GenBank/DDBJ whole genome shotgun (WGS) entry which is preliminary data.</text>
</comment>
<dbReference type="CDD" id="cd12922">
    <property type="entry name" value="VKOR_5"/>
    <property type="match status" value="1"/>
</dbReference>
<feature type="transmembrane region" description="Helical" evidence="10">
    <location>
        <begin position="177"/>
        <end position="197"/>
    </location>
</feature>
<evidence type="ECO:0000256" key="10">
    <source>
        <dbReference type="SAM" id="Phobius"/>
    </source>
</evidence>
<comment type="similarity">
    <text evidence="2">Belongs to the VKOR family.</text>
</comment>
<keyword evidence="8" id="KW-1015">Disulfide bond</keyword>
<dbReference type="Proteomes" id="UP000054023">
    <property type="component" value="Unassembled WGS sequence"/>
</dbReference>
<accession>A0A0W8IDG1</accession>
<dbReference type="SMART" id="SM00756">
    <property type="entry name" value="VKc"/>
    <property type="match status" value="1"/>
</dbReference>
<evidence type="ECO:0000256" key="4">
    <source>
        <dbReference type="ARBA" id="ARBA00022719"/>
    </source>
</evidence>
<dbReference type="OrthoDB" id="9783799at2"/>
<keyword evidence="6" id="KW-0560">Oxidoreductase</keyword>
<evidence type="ECO:0000256" key="5">
    <source>
        <dbReference type="ARBA" id="ARBA00022989"/>
    </source>
</evidence>
<gene>
    <name evidence="12" type="ORF">AVL63_05615</name>
</gene>
<feature type="transmembrane region" description="Helical" evidence="10">
    <location>
        <begin position="132"/>
        <end position="156"/>
    </location>
</feature>
<dbReference type="GO" id="GO:0016491">
    <property type="term" value="F:oxidoreductase activity"/>
    <property type="evidence" value="ECO:0007669"/>
    <property type="project" value="UniProtKB-KW"/>
</dbReference>
<keyword evidence="5 10" id="KW-1133">Transmembrane helix</keyword>
<evidence type="ECO:0000256" key="8">
    <source>
        <dbReference type="ARBA" id="ARBA00023157"/>
    </source>
</evidence>
<keyword evidence="9" id="KW-0676">Redox-active center</keyword>
<comment type="subcellular location">
    <subcellularLocation>
        <location evidence="1">Membrane</location>
        <topology evidence="1">Multi-pass membrane protein</topology>
    </subcellularLocation>
</comment>
<dbReference type="Gene3D" id="1.20.1440.130">
    <property type="entry name" value="VKOR domain"/>
    <property type="match status" value="1"/>
</dbReference>
<evidence type="ECO:0000313" key="13">
    <source>
        <dbReference type="Proteomes" id="UP000054023"/>
    </source>
</evidence>
<keyword evidence="3 10" id="KW-0812">Transmembrane</keyword>
<evidence type="ECO:0000256" key="3">
    <source>
        <dbReference type="ARBA" id="ARBA00022692"/>
    </source>
</evidence>
<keyword evidence="13" id="KW-1185">Reference proteome</keyword>
<dbReference type="InterPro" id="IPR012932">
    <property type="entry name" value="VKOR"/>
</dbReference>
<name>A0A0W8IDG1_9MICC</name>
<evidence type="ECO:0000259" key="11">
    <source>
        <dbReference type="SMART" id="SM00756"/>
    </source>
</evidence>
<dbReference type="STRING" id="317018.AVL63_05615"/>
<proteinExistence type="inferred from homology"/>
<dbReference type="InterPro" id="IPR041714">
    <property type="entry name" value="VKOR_Actinobacteria"/>
</dbReference>
<evidence type="ECO:0000256" key="9">
    <source>
        <dbReference type="ARBA" id="ARBA00023284"/>
    </source>
</evidence>
<feature type="transmembrane region" description="Helical" evidence="10">
    <location>
        <begin position="80"/>
        <end position="99"/>
    </location>
</feature>
<protein>
    <recommendedName>
        <fullName evidence="11">Vitamin K epoxide reductase domain-containing protein</fullName>
    </recommendedName>
</protein>
<reference evidence="13" key="1">
    <citation type="submission" date="2015-12" db="EMBL/GenBank/DDBJ databases">
        <authorList>
            <person name="Nair G.R."/>
            <person name="Kaur G."/>
            <person name="Mayilraj S."/>
        </authorList>
    </citation>
    <scope>NUCLEOTIDE SEQUENCE [LARGE SCALE GENOMIC DNA]</scope>
    <source>
        <strain evidence="13">CD08_7</strain>
    </source>
</reference>
<evidence type="ECO:0000256" key="2">
    <source>
        <dbReference type="ARBA" id="ARBA00006214"/>
    </source>
</evidence>
<dbReference type="RefSeq" id="WP_058889211.1">
    <property type="nucleotide sequence ID" value="NZ_LQBM01000004.1"/>
</dbReference>
<feature type="transmembrane region" description="Helical" evidence="10">
    <location>
        <begin position="106"/>
        <end position="126"/>
    </location>
</feature>
<sequence>MAPHRTDQLIRPRVASTRSVGVWLLLTSIVAAVASGLLMYERIQLWRDADYTTACDINPWVSCGLVMDSWQASSFGFPNIFLGVVGFPLAILVAVTILGRVPLPRWYWLGLQAGVTFALGFCIWLWSQAVFVIGALCPYCMVVWAAVIPMFVIVTARNIATGALPVGPGLQKFSADWWWVAIVLIYLVVVGSIILQFPQAFTG</sequence>
<evidence type="ECO:0000256" key="6">
    <source>
        <dbReference type="ARBA" id="ARBA00023002"/>
    </source>
</evidence>
<feature type="transmembrane region" description="Helical" evidence="10">
    <location>
        <begin position="20"/>
        <end position="40"/>
    </location>
</feature>
<dbReference type="Pfam" id="PF07884">
    <property type="entry name" value="VKOR"/>
    <property type="match status" value="1"/>
</dbReference>
<keyword evidence="7 10" id="KW-0472">Membrane</keyword>
<feature type="domain" description="Vitamin K epoxide reductase" evidence="11">
    <location>
        <begin position="17"/>
        <end position="158"/>
    </location>
</feature>
<evidence type="ECO:0000313" key="12">
    <source>
        <dbReference type="EMBL" id="KUG57980.1"/>
    </source>
</evidence>
<keyword evidence="4" id="KW-0874">Quinone</keyword>
<dbReference type="AlphaFoldDB" id="A0A0W8IDG1"/>
<dbReference type="InterPro" id="IPR038354">
    <property type="entry name" value="VKOR_sf"/>
</dbReference>
<dbReference type="GO" id="GO:0016020">
    <property type="term" value="C:membrane"/>
    <property type="evidence" value="ECO:0007669"/>
    <property type="project" value="UniProtKB-SubCell"/>
</dbReference>
<dbReference type="EMBL" id="LQBM01000004">
    <property type="protein sequence ID" value="KUG57980.1"/>
    <property type="molecule type" value="Genomic_DNA"/>
</dbReference>
<dbReference type="GO" id="GO:0048038">
    <property type="term" value="F:quinone binding"/>
    <property type="evidence" value="ECO:0007669"/>
    <property type="project" value="UniProtKB-KW"/>
</dbReference>
<evidence type="ECO:0000256" key="1">
    <source>
        <dbReference type="ARBA" id="ARBA00004141"/>
    </source>
</evidence>